<gene>
    <name evidence="4" type="ORF">SO802_013858</name>
</gene>
<name>A0AAW2D7B6_9ROSI</name>
<evidence type="ECO:0000259" key="3">
    <source>
        <dbReference type="Pfam" id="PF20160"/>
    </source>
</evidence>
<dbReference type="Gene3D" id="3.80.10.10">
    <property type="entry name" value="Ribonuclease Inhibitor"/>
    <property type="match status" value="1"/>
</dbReference>
<keyword evidence="2" id="KW-0677">Repeat</keyword>
<dbReference type="PANTHER" id="PTHR45752">
    <property type="entry name" value="LEUCINE-RICH REPEAT-CONTAINING"/>
    <property type="match status" value="1"/>
</dbReference>
<feature type="domain" description="C-JID" evidence="3">
    <location>
        <begin position="242"/>
        <end position="327"/>
    </location>
</feature>
<evidence type="ECO:0000313" key="5">
    <source>
        <dbReference type="Proteomes" id="UP001459277"/>
    </source>
</evidence>
<evidence type="ECO:0000256" key="2">
    <source>
        <dbReference type="ARBA" id="ARBA00022737"/>
    </source>
</evidence>
<comment type="caution">
    <text evidence="4">The sequence shown here is derived from an EMBL/GenBank/DDBJ whole genome shotgun (WGS) entry which is preliminary data.</text>
</comment>
<dbReference type="PANTHER" id="PTHR45752:SF195">
    <property type="entry name" value="LEUCINE-RICH REPEAT (LRR) FAMILY PROTEIN-RELATED"/>
    <property type="match status" value="1"/>
</dbReference>
<dbReference type="Pfam" id="PF20160">
    <property type="entry name" value="C-JID"/>
    <property type="match status" value="1"/>
</dbReference>
<dbReference type="InterPro" id="IPR045344">
    <property type="entry name" value="C-JID"/>
</dbReference>
<reference evidence="4 5" key="1">
    <citation type="submission" date="2024-01" db="EMBL/GenBank/DDBJ databases">
        <title>A telomere-to-telomere, gap-free genome of sweet tea (Lithocarpus litseifolius).</title>
        <authorList>
            <person name="Zhou J."/>
        </authorList>
    </citation>
    <scope>NUCLEOTIDE SEQUENCE [LARGE SCALE GENOMIC DNA]</scope>
    <source>
        <strain evidence="4">Zhou-2022a</strain>
        <tissue evidence="4">Leaf</tissue>
    </source>
</reference>
<evidence type="ECO:0000313" key="4">
    <source>
        <dbReference type="EMBL" id="KAL0006297.1"/>
    </source>
</evidence>
<dbReference type="InterPro" id="IPR050715">
    <property type="entry name" value="LRR-SigEffector_domain"/>
</dbReference>
<protein>
    <recommendedName>
        <fullName evidence="3">C-JID domain-containing protein</fullName>
    </recommendedName>
</protein>
<dbReference type="EMBL" id="JAZDWU010000004">
    <property type="protein sequence ID" value="KAL0006297.1"/>
    <property type="molecule type" value="Genomic_DNA"/>
</dbReference>
<dbReference type="SUPFAM" id="SSF52058">
    <property type="entry name" value="L domain-like"/>
    <property type="match status" value="1"/>
</dbReference>
<accession>A0AAW2D7B6</accession>
<sequence>MEGLKLLSLLDTAIREFPPSFGNLIGLEELHVGSNSYSCRLPSSIYKLQHLHLLCLYGNVRFPKEVEIHRQEFCNSYGGFSKYGFLSLNCLKKLTSCFLFSEKCLLLGNTDFNLPESIIKCSRLRCLKLRGSKFLQDIPSLPENITEVYAANCISLNSHSLSKIFLQLRRVLRLPQNLTCLGVKGEAVMHLQSHHILVHQIDYSSRLSHLEFFVIEAEFCRPLDGLHNYIEDYTRRGCQIVVPGHMIPKWFNHQTIESSISFWVGPEFPTFALCLAFYLVPLKDNYAYDDEYGSLHDDVISFVCVVNIFTNGHERPFGRRKLFQYLQSNHLWLYSAPHSQLQQEFGDLIQGDRNHVEVSCKISHWTSKTGKFAPVIARLGVHVECICPPQNPIIIHNNSHNVDDNSDSTELTPLRPPFSTYNGSHMNYVSLNGLRRRRTSPRSSP</sequence>
<dbReference type="Proteomes" id="UP001459277">
    <property type="component" value="Unassembled WGS sequence"/>
</dbReference>
<evidence type="ECO:0000256" key="1">
    <source>
        <dbReference type="ARBA" id="ARBA00022614"/>
    </source>
</evidence>
<keyword evidence="5" id="KW-1185">Reference proteome</keyword>
<dbReference type="AlphaFoldDB" id="A0AAW2D7B6"/>
<proteinExistence type="predicted"/>
<organism evidence="4 5">
    <name type="scientific">Lithocarpus litseifolius</name>
    <dbReference type="NCBI Taxonomy" id="425828"/>
    <lineage>
        <taxon>Eukaryota</taxon>
        <taxon>Viridiplantae</taxon>
        <taxon>Streptophyta</taxon>
        <taxon>Embryophyta</taxon>
        <taxon>Tracheophyta</taxon>
        <taxon>Spermatophyta</taxon>
        <taxon>Magnoliopsida</taxon>
        <taxon>eudicotyledons</taxon>
        <taxon>Gunneridae</taxon>
        <taxon>Pentapetalae</taxon>
        <taxon>rosids</taxon>
        <taxon>fabids</taxon>
        <taxon>Fagales</taxon>
        <taxon>Fagaceae</taxon>
        <taxon>Lithocarpus</taxon>
    </lineage>
</organism>
<keyword evidence="1" id="KW-0433">Leucine-rich repeat</keyword>
<dbReference type="InterPro" id="IPR032675">
    <property type="entry name" value="LRR_dom_sf"/>
</dbReference>